<comment type="caution">
    <text evidence="2">The sequence shown here is derived from an EMBL/GenBank/DDBJ whole genome shotgun (WGS) entry which is preliminary data.</text>
</comment>
<dbReference type="Proteomes" id="UP000295292">
    <property type="component" value="Unassembled WGS sequence"/>
</dbReference>
<evidence type="ECO:0000313" key="3">
    <source>
        <dbReference type="Proteomes" id="UP000295292"/>
    </source>
</evidence>
<dbReference type="OrthoDB" id="4827574at2"/>
<proteinExistence type="predicted"/>
<name>A0A4R6WTI3_9SPHI</name>
<sequence length="224" mass="26428">MDQELIEKIHGKEHYYENIEALESHLDRFFESDEISVFHEMVSLDFHLDVYFIQPKDREYNLLITSGMSLLEMQVPDSIENKEDYAFAELMLLLPKDLKFGKVFPNESKNDWIIGMMKDMARFPHHRDTFLTEGHTLQAWYDIAEPYDESTSFTSCLLLPSATFDEDFMEIKSGDRIINIYSLFPLYKSELEYKIQHGYGKLFDLLVEADVEEILDNERPNIVE</sequence>
<dbReference type="EMBL" id="SNYV01000011">
    <property type="protein sequence ID" value="TDQ80076.1"/>
    <property type="molecule type" value="Genomic_DNA"/>
</dbReference>
<organism evidence="2 3">
    <name type="scientific">Sphingobacterium yanglingense</name>
    <dbReference type="NCBI Taxonomy" id="1437280"/>
    <lineage>
        <taxon>Bacteria</taxon>
        <taxon>Pseudomonadati</taxon>
        <taxon>Bacteroidota</taxon>
        <taxon>Sphingobacteriia</taxon>
        <taxon>Sphingobacteriales</taxon>
        <taxon>Sphingobacteriaceae</taxon>
        <taxon>Sphingobacterium</taxon>
    </lineage>
</organism>
<feature type="domain" description="Suppressor of fused-like" evidence="1">
    <location>
        <begin position="47"/>
        <end position="220"/>
    </location>
</feature>
<evidence type="ECO:0000313" key="2">
    <source>
        <dbReference type="EMBL" id="TDQ80076.1"/>
    </source>
</evidence>
<reference evidence="2 3" key="1">
    <citation type="submission" date="2019-03" db="EMBL/GenBank/DDBJ databases">
        <title>Genomic Encyclopedia of Archaeal and Bacterial Type Strains, Phase II (KMG-II): from individual species to whole genera.</title>
        <authorList>
            <person name="Goeker M."/>
        </authorList>
    </citation>
    <scope>NUCLEOTIDE SEQUENCE [LARGE SCALE GENOMIC DNA]</scope>
    <source>
        <strain evidence="2 3">DSM 28353</strain>
    </source>
</reference>
<accession>A0A4R6WTI3</accession>
<dbReference type="RefSeq" id="WP_133583822.1">
    <property type="nucleotide sequence ID" value="NZ_SNYV01000011.1"/>
</dbReference>
<dbReference type="AlphaFoldDB" id="A0A4R6WTI3"/>
<dbReference type="InterPro" id="IPR020941">
    <property type="entry name" value="SUFU-like_domain"/>
</dbReference>
<keyword evidence="3" id="KW-1185">Reference proteome</keyword>
<gene>
    <name evidence="2" type="ORF">CLV99_1530</name>
</gene>
<protein>
    <submittedName>
        <fullName evidence="2">Suppressor of fused protein SUFU</fullName>
    </submittedName>
</protein>
<dbReference type="Pfam" id="PF05076">
    <property type="entry name" value="SUFU"/>
    <property type="match status" value="1"/>
</dbReference>
<evidence type="ECO:0000259" key="1">
    <source>
        <dbReference type="Pfam" id="PF05076"/>
    </source>
</evidence>